<comment type="caution">
    <text evidence="4">The sequence shown here is derived from an EMBL/GenBank/DDBJ whole genome shotgun (WGS) entry which is preliminary data.</text>
</comment>
<organism evidence="4 5">
    <name type="scientific">Haloarchaeobius amylolyticus</name>
    <dbReference type="NCBI Taxonomy" id="1198296"/>
    <lineage>
        <taxon>Archaea</taxon>
        <taxon>Methanobacteriati</taxon>
        <taxon>Methanobacteriota</taxon>
        <taxon>Stenosarchaea group</taxon>
        <taxon>Halobacteria</taxon>
        <taxon>Halobacteriales</taxon>
        <taxon>Halorubellaceae</taxon>
        <taxon>Haloarchaeobius</taxon>
    </lineage>
</organism>
<evidence type="ECO:0000256" key="1">
    <source>
        <dbReference type="ARBA" id="ARBA00006611"/>
    </source>
</evidence>
<comment type="similarity">
    <text evidence="1">Belongs to the GSP E family.</text>
</comment>
<dbReference type="CDD" id="cd01130">
    <property type="entry name" value="VirB11-like_ATPase"/>
    <property type="match status" value="1"/>
</dbReference>
<evidence type="ECO:0000313" key="4">
    <source>
        <dbReference type="EMBL" id="MFD1562515.1"/>
    </source>
</evidence>
<dbReference type="AlphaFoldDB" id="A0ABD6BD77"/>
<dbReference type="EMBL" id="JBHUDI010000002">
    <property type="protein sequence ID" value="MFD1562515.1"/>
    <property type="molecule type" value="Genomic_DNA"/>
</dbReference>
<gene>
    <name evidence="4" type="ORF">ACFR99_02895</name>
</gene>
<feature type="domain" description="Bacterial type II secretion system protein E" evidence="3">
    <location>
        <begin position="250"/>
        <end position="484"/>
    </location>
</feature>
<dbReference type="RefSeq" id="WP_390284221.1">
    <property type="nucleotide sequence ID" value="NZ_JBHUDI010000002.1"/>
</dbReference>
<reference evidence="4 5" key="1">
    <citation type="journal article" date="2019" name="Int. J. Syst. Evol. Microbiol.">
        <title>The Global Catalogue of Microorganisms (GCM) 10K type strain sequencing project: providing services to taxonomists for standard genome sequencing and annotation.</title>
        <authorList>
            <consortium name="The Broad Institute Genomics Platform"/>
            <consortium name="The Broad Institute Genome Sequencing Center for Infectious Disease"/>
            <person name="Wu L."/>
            <person name="Ma J."/>
        </authorList>
    </citation>
    <scope>NUCLEOTIDE SEQUENCE [LARGE SCALE GENOMIC DNA]</scope>
    <source>
        <strain evidence="4 5">CGMCC 1.12230</strain>
    </source>
</reference>
<protein>
    <submittedName>
        <fullName evidence="4">Type II/IV secretion system ATPase subunit</fullName>
    </submittedName>
</protein>
<dbReference type="Gene3D" id="3.40.50.300">
    <property type="entry name" value="P-loop containing nucleotide triphosphate hydrolases"/>
    <property type="match status" value="1"/>
</dbReference>
<dbReference type="PANTHER" id="PTHR30486">
    <property type="entry name" value="TWITCHING MOTILITY PROTEIN PILT"/>
    <property type="match status" value="1"/>
</dbReference>
<feature type="region of interest" description="Disordered" evidence="2">
    <location>
        <begin position="1"/>
        <end position="70"/>
    </location>
</feature>
<evidence type="ECO:0000256" key="2">
    <source>
        <dbReference type="SAM" id="MobiDB-lite"/>
    </source>
</evidence>
<dbReference type="InterPro" id="IPR027417">
    <property type="entry name" value="P-loop_NTPase"/>
</dbReference>
<proteinExistence type="inferred from homology"/>
<keyword evidence="5" id="KW-1185">Reference proteome</keyword>
<dbReference type="SUPFAM" id="SSF52540">
    <property type="entry name" value="P-loop containing nucleoside triphosphate hydrolases"/>
    <property type="match status" value="1"/>
</dbReference>
<evidence type="ECO:0000313" key="5">
    <source>
        <dbReference type="Proteomes" id="UP001597076"/>
    </source>
</evidence>
<name>A0ABD6BD77_9EURY</name>
<evidence type="ECO:0000259" key="3">
    <source>
        <dbReference type="Pfam" id="PF00437"/>
    </source>
</evidence>
<dbReference type="Proteomes" id="UP001597076">
    <property type="component" value="Unassembled WGS sequence"/>
</dbReference>
<dbReference type="Gene3D" id="3.30.450.380">
    <property type="match status" value="1"/>
</dbReference>
<dbReference type="InterPro" id="IPR001482">
    <property type="entry name" value="T2SS/T4SS_dom"/>
</dbReference>
<accession>A0ABD6BD77</accession>
<feature type="compositionally biased region" description="Basic and acidic residues" evidence="2">
    <location>
        <begin position="14"/>
        <end position="32"/>
    </location>
</feature>
<dbReference type="Pfam" id="PF00437">
    <property type="entry name" value="T2SSE"/>
    <property type="match status" value="1"/>
</dbReference>
<sequence>MSDKGSEFSYNRETAGRKTEGDPSQESTDRVADVSADMGDQESASVIDDVLSEAREHTTPLFPDESSDPVRKPEIDEAFFEFDYLETHHQRDWSWVNRPYAYLATVSDDATDEPRLWVVEPALDQFEAYVRDDLERTFRTELLYADETGDRPSREVFDREAKRIIREYATSVSSTSLHKILYYLRRDFIGYGRIDPLMRSPVVEDISCSGKDVPIHVYHGEYGNIPTNCQLGADQLDSYVMRLAQRAGKHLSVSNPLVDASLPDGSRMQATLGGDVTTRGSNFTIRNFTDTPFTPVDLIDSGTFSVEQMAFFWFSVQNNRSLLFAGATGSGKTTSMNSMSFFIPPQSKIVSIEDTPELSLPHDNWIQSVSREATGDQGRGEVSMYNLLEASLRQRPEYLLVGEIRTDPRVASTFFQAISTGHTAYTTFHANSVQGLLSRLQNEPLTVSRQMIAELDLVSIQKQVRVDGKNVRRNSEIVEIIPRDEGQGMLQARTVFDRDPATDSFNRAQASQTIDDIRDERGWTTAQVETELERRRDILEYLHANGINGYDEVVKATTMFTRQPDTIVDLVRDDVLGSVLTESGD</sequence>
<dbReference type="InterPro" id="IPR050921">
    <property type="entry name" value="T4SS_GSP_E_ATPase"/>
</dbReference>
<dbReference type="PANTHER" id="PTHR30486:SF6">
    <property type="entry name" value="TYPE IV PILUS RETRACTATION ATPASE PILT"/>
    <property type="match status" value="1"/>
</dbReference>